<sequence>MCPEYSVSDLSISSNIDLHSHTHCSDGALSPAALMARAVDNGVTTLAITDHDTVDAFDGLPAAPGSLQLVRGIEFSTTWGSVGIHVLGLDIDPGSPAILEGVSHQAAARERRAERIGANLAKLGVEGALEGAAHHAAGSNIGRPHFARHLVDAGITDSMETAFKKYLGDGKAGDVRESWASMSQVVDWIRAAGGIAVLAHPLAYKLTRTRLKRLLNDFIEAGGEGMEVVSGQQNEQQTRSLGQLCRDMGLLGSRGSDFHAPGQGWKELGAVAPMPERVSPVWERFRQPPA</sequence>
<comment type="caution">
    <text evidence="2">The sequence shown here is derived from an EMBL/GenBank/DDBJ whole genome shotgun (WGS) entry which is preliminary data.</text>
</comment>
<reference evidence="2 3" key="1">
    <citation type="submission" date="2019-09" db="EMBL/GenBank/DDBJ databases">
        <title>Wenzhouxiangella sp. Genome sequencing and assembly.</title>
        <authorList>
            <person name="Zhang R."/>
        </authorList>
    </citation>
    <scope>NUCLEOTIDE SEQUENCE [LARGE SCALE GENOMIC DNA]</scope>
    <source>
        <strain evidence="2 3">W260</strain>
    </source>
</reference>
<proteinExistence type="predicted"/>
<dbReference type="GO" id="GO:0035312">
    <property type="term" value="F:5'-3' DNA exonuclease activity"/>
    <property type="evidence" value="ECO:0007669"/>
    <property type="project" value="TreeGrafter"/>
</dbReference>
<feature type="domain" description="Polymerase/histidinol phosphatase N-terminal" evidence="1">
    <location>
        <begin position="16"/>
        <end position="79"/>
    </location>
</feature>
<dbReference type="InterPro" id="IPR016195">
    <property type="entry name" value="Pol/histidinol_Pase-like"/>
</dbReference>
<dbReference type="InterPro" id="IPR052018">
    <property type="entry name" value="PHP_domain"/>
</dbReference>
<dbReference type="SUPFAM" id="SSF89550">
    <property type="entry name" value="PHP domain-like"/>
    <property type="match status" value="1"/>
</dbReference>
<gene>
    <name evidence="2" type="ORF">F3N42_08525</name>
</gene>
<evidence type="ECO:0000259" key="1">
    <source>
        <dbReference type="SMART" id="SM00481"/>
    </source>
</evidence>
<dbReference type="Gene3D" id="3.20.20.140">
    <property type="entry name" value="Metal-dependent hydrolases"/>
    <property type="match status" value="1"/>
</dbReference>
<dbReference type="InterPro" id="IPR004013">
    <property type="entry name" value="PHP_dom"/>
</dbReference>
<evidence type="ECO:0000313" key="2">
    <source>
        <dbReference type="EMBL" id="KAA9131358.1"/>
    </source>
</evidence>
<dbReference type="Proteomes" id="UP000325372">
    <property type="component" value="Unassembled WGS sequence"/>
</dbReference>
<keyword evidence="3" id="KW-1185">Reference proteome</keyword>
<dbReference type="SMART" id="SM00481">
    <property type="entry name" value="POLIIIAc"/>
    <property type="match status" value="1"/>
</dbReference>
<protein>
    <submittedName>
        <fullName evidence="2">PHP domain-containing protein</fullName>
    </submittedName>
</protein>
<dbReference type="Gene3D" id="1.10.150.650">
    <property type="match status" value="1"/>
</dbReference>
<dbReference type="InterPro" id="IPR003141">
    <property type="entry name" value="Pol/His_phosphatase_N"/>
</dbReference>
<evidence type="ECO:0000313" key="3">
    <source>
        <dbReference type="Proteomes" id="UP000325372"/>
    </source>
</evidence>
<dbReference type="AlphaFoldDB" id="A0A5N0T9F1"/>
<dbReference type="PANTHER" id="PTHR42924:SF3">
    <property type="entry name" value="POLYMERASE_HISTIDINOL PHOSPHATASE N-TERMINAL DOMAIN-CONTAINING PROTEIN"/>
    <property type="match status" value="1"/>
</dbReference>
<dbReference type="RefSeq" id="WP_150864008.1">
    <property type="nucleotide sequence ID" value="NZ_VYXP01000005.1"/>
</dbReference>
<organism evidence="2 3">
    <name type="scientific">Marinihelvus fidelis</name>
    <dbReference type="NCBI Taxonomy" id="2613842"/>
    <lineage>
        <taxon>Bacteria</taxon>
        <taxon>Pseudomonadati</taxon>
        <taxon>Pseudomonadota</taxon>
        <taxon>Gammaproteobacteria</taxon>
        <taxon>Chromatiales</taxon>
        <taxon>Wenzhouxiangellaceae</taxon>
        <taxon>Marinihelvus</taxon>
    </lineage>
</organism>
<dbReference type="GO" id="GO:0004534">
    <property type="term" value="F:5'-3' RNA exonuclease activity"/>
    <property type="evidence" value="ECO:0007669"/>
    <property type="project" value="TreeGrafter"/>
</dbReference>
<dbReference type="Pfam" id="PF02811">
    <property type="entry name" value="PHP"/>
    <property type="match status" value="1"/>
</dbReference>
<dbReference type="PANTHER" id="PTHR42924">
    <property type="entry name" value="EXONUCLEASE"/>
    <property type="match status" value="1"/>
</dbReference>
<name>A0A5N0T9F1_9GAMM</name>
<accession>A0A5N0T9F1</accession>
<dbReference type="CDD" id="cd07438">
    <property type="entry name" value="PHP_HisPPase_AMP"/>
    <property type="match status" value="1"/>
</dbReference>
<dbReference type="EMBL" id="VYXP01000005">
    <property type="protein sequence ID" value="KAA9131358.1"/>
    <property type="molecule type" value="Genomic_DNA"/>
</dbReference>